<protein>
    <submittedName>
        <fullName evidence="3">Uncharacterized protein</fullName>
    </submittedName>
</protein>
<dbReference type="Proteomes" id="UP001175211">
    <property type="component" value="Unassembled WGS sequence"/>
</dbReference>
<keyword evidence="2" id="KW-0812">Transmembrane</keyword>
<keyword evidence="4" id="KW-1185">Reference proteome</keyword>
<name>A0AA39K1Y6_ARMTA</name>
<keyword evidence="2" id="KW-0472">Membrane</keyword>
<keyword evidence="2" id="KW-1133">Transmembrane helix</keyword>
<organism evidence="3 4">
    <name type="scientific">Armillaria tabescens</name>
    <name type="common">Ringless honey mushroom</name>
    <name type="synonym">Agaricus tabescens</name>
    <dbReference type="NCBI Taxonomy" id="1929756"/>
    <lineage>
        <taxon>Eukaryota</taxon>
        <taxon>Fungi</taxon>
        <taxon>Dikarya</taxon>
        <taxon>Basidiomycota</taxon>
        <taxon>Agaricomycotina</taxon>
        <taxon>Agaricomycetes</taxon>
        <taxon>Agaricomycetidae</taxon>
        <taxon>Agaricales</taxon>
        <taxon>Marasmiineae</taxon>
        <taxon>Physalacriaceae</taxon>
        <taxon>Desarmillaria</taxon>
    </lineage>
</organism>
<comment type="caution">
    <text evidence="3">The sequence shown here is derived from an EMBL/GenBank/DDBJ whole genome shotgun (WGS) entry which is preliminary data.</text>
</comment>
<gene>
    <name evidence="3" type="ORF">EV420DRAFT_1482016</name>
</gene>
<reference evidence="3" key="1">
    <citation type="submission" date="2023-06" db="EMBL/GenBank/DDBJ databases">
        <authorList>
            <consortium name="Lawrence Berkeley National Laboratory"/>
            <person name="Ahrendt S."/>
            <person name="Sahu N."/>
            <person name="Indic B."/>
            <person name="Wong-Bajracharya J."/>
            <person name="Merenyi Z."/>
            <person name="Ke H.-M."/>
            <person name="Monk M."/>
            <person name="Kocsube S."/>
            <person name="Drula E."/>
            <person name="Lipzen A."/>
            <person name="Balint B."/>
            <person name="Henrissat B."/>
            <person name="Andreopoulos B."/>
            <person name="Martin F.M."/>
            <person name="Harder C.B."/>
            <person name="Rigling D."/>
            <person name="Ford K.L."/>
            <person name="Foster G.D."/>
            <person name="Pangilinan J."/>
            <person name="Papanicolaou A."/>
            <person name="Barry K."/>
            <person name="LaButti K."/>
            <person name="Viragh M."/>
            <person name="Koriabine M."/>
            <person name="Yan M."/>
            <person name="Riley R."/>
            <person name="Champramary S."/>
            <person name="Plett K.L."/>
            <person name="Tsai I.J."/>
            <person name="Slot J."/>
            <person name="Sipos G."/>
            <person name="Plett J."/>
            <person name="Nagy L.G."/>
            <person name="Grigoriev I.V."/>
        </authorList>
    </citation>
    <scope>NUCLEOTIDE SEQUENCE</scope>
    <source>
        <strain evidence="3">CCBAS 213</strain>
    </source>
</reference>
<evidence type="ECO:0000313" key="4">
    <source>
        <dbReference type="Proteomes" id="UP001175211"/>
    </source>
</evidence>
<dbReference type="AlphaFoldDB" id="A0AA39K1Y6"/>
<dbReference type="RefSeq" id="XP_060328361.1">
    <property type="nucleotide sequence ID" value="XM_060469838.1"/>
</dbReference>
<dbReference type="EMBL" id="JAUEPS010000029">
    <property type="protein sequence ID" value="KAK0453025.1"/>
    <property type="molecule type" value="Genomic_DNA"/>
</dbReference>
<sequence length="282" mass="32825">MNRAQNFLQIMHFSTYAGRIENDMLVIKNILFKCRYFQDRIVEETVVAFWMFMGYCLQILLACVVGITSWIPQGSLMDEWLQSISMVRTNIRLVTSLCTVTISVEVGRKFGQMREAAKLLIRVAESGPGPGNMPRIRIIGNMPIRIIGMKAKARTHPGDYARFQNYLWMVWKDRFRAKLQPPDSMDKEASKYWIKCRQRDLCKIIRTLELWNPFYVEGEKTRLKTQSMKLKVMKMHRDGHVGDVERKDAEEGKQSSADQIRRSGRAPKPRRLADNSIELEES</sequence>
<feature type="compositionally biased region" description="Basic and acidic residues" evidence="1">
    <location>
        <begin position="236"/>
        <end position="253"/>
    </location>
</feature>
<evidence type="ECO:0000256" key="1">
    <source>
        <dbReference type="SAM" id="MobiDB-lite"/>
    </source>
</evidence>
<feature type="transmembrane region" description="Helical" evidence="2">
    <location>
        <begin position="47"/>
        <end position="71"/>
    </location>
</feature>
<accession>A0AA39K1Y6</accession>
<evidence type="ECO:0000256" key="2">
    <source>
        <dbReference type="SAM" id="Phobius"/>
    </source>
</evidence>
<proteinExistence type="predicted"/>
<dbReference type="GeneID" id="85353386"/>
<evidence type="ECO:0000313" key="3">
    <source>
        <dbReference type="EMBL" id="KAK0453025.1"/>
    </source>
</evidence>
<feature type="region of interest" description="Disordered" evidence="1">
    <location>
        <begin position="236"/>
        <end position="282"/>
    </location>
</feature>